<evidence type="ECO:0000256" key="1">
    <source>
        <dbReference type="ARBA" id="ARBA00001947"/>
    </source>
</evidence>
<name>A0ABX7B0J4_9PROT</name>
<comment type="subcellular location">
    <subcellularLocation>
        <location evidence="2">Cell membrane</location>
        <topology evidence="2">Multi-pass membrane protein</topology>
    </subcellularLocation>
</comment>
<feature type="transmembrane region" description="Helical" evidence="13">
    <location>
        <begin position="61"/>
        <end position="81"/>
    </location>
</feature>
<keyword evidence="6 13" id="KW-0812">Transmembrane</keyword>
<dbReference type="InterPro" id="IPR052348">
    <property type="entry name" value="Metallopeptidase_M50B"/>
</dbReference>
<sequence>MPDIGQFLFTASVWVIPVIVAITFHEAAHGYVAWKLGDDTAKVLGRVTFNPLRHVDPFGTVVLPAIMYFTTSFLFGWAKPVPVNFRRLRNPRYGMVLVALAGPAINIVLAFFSAWALRWVGLVPDEALLWVQQSLVIAVQINVILAVFNMIPLPPLDGGRVAVGLLPRQLAMPIARLEPYGLFILIGVLFIVPLIGTQLGYNLSVLPWLLGPPVEYVIRLLGFVTGHG</sequence>
<evidence type="ECO:0000256" key="13">
    <source>
        <dbReference type="SAM" id="Phobius"/>
    </source>
</evidence>
<dbReference type="Pfam" id="PF02163">
    <property type="entry name" value="Peptidase_M50"/>
    <property type="match status" value="1"/>
</dbReference>
<evidence type="ECO:0000259" key="14">
    <source>
        <dbReference type="Pfam" id="PF02163"/>
    </source>
</evidence>
<keyword evidence="12 13" id="KW-0472">Membrane</keyword>
<dbReference type="Proteomes" id="UP000595197">
    <property type="component" value="Chromosome"/>
</dbReference>
<keyword evidence="5 15" id="KW-0645">Protease</keyword>
<dbReference type="RefSeq" id="WP_201071891.1">
    <property type="nucleotide sequence ID" value="NZ_CP067420.1"/>
</dbReference>
<feature type="transmembrane region" description="Helical" evidence="13">
    <location>
        <begin position="93"/>
        <end position="117"/>
    </location>
</feature>
<dbReference type="CDD" id="cd06158">
    <property type="entry name" value="S2P-M50_like_1"/>
    <property type="match status" value="1"/>
</dbReference>
<proteinExistence type="inferred from homology"/>
<feature type="transmembrane region" description="Helical" evidence="13">
    <location>
        <begin position="180"/>
        <end position="201"/>
    </location>
</feature>
<reference evidence="15" key="1">
    <citation type="submission" date="2021-02" db="EMBL/GenBank/DDBJ databases">
        <title>Skermanella TT6 skin isolate.</title>
        <authorList>
            <person name="Lee K."/>
            <person name="Ganzorig M."/>
        </authorList>
    </citation>
    <scope>NUCLEOTIDE SEQUENCE</scope>
    <source>
        <strain evidence="15">TT6</strain>
    </source>
</reference>
<gene>
    <name evidence="15" type="ORF">IGS68_17415</name>
</gene>
<dbReference type="InterPro" id="IPR044537">
    <property type="entry name" value="Rip2-like"/>
</dbReference>
<evidence type="ECO:0000256" key="5">
    <source>
        <dbReference type="ARBA" id="ARBA00022670"/>
    </source>
</evidence>
<evidence type="ECO:0000256" key="8">
    <source>
        <dbReference type="ARBA" id="ARBA00022801"/>
    </source>
</evidence>
<evidence type="ECO:0000256" key="12">
    <source>
        <dbReference type="ARBA" id="ARBA00023136"/>
    </source>
</evidence>
<evidence type="ECO:0000256" key="4">
    <source>
        <dbReference type="ARBA" id="ARBA00022475"/>
    </source>
</evidence>
<keyword evidence="11" id="KW-0482">Metalloprotease</keyword>
<feature type="domain" description="Peptidase M50" evidence="14">
    <location>
        <begin position="131"/>
        <end position="171"/>
    </location>
</feature>
<dbReference type="EMBL" id="CP067420">
    <property type="protein sequence ID" value="QQP87852.1"/>
    <property type="molecule type" value="Genomic_DNA"/>
</dbReference>
<evidence type="ECO:0000313" key="15">
    <source>
        <dbReference type="EMBL" id="QQP87852.1"/>
    </source>
</evidence>
<keyword evidence="7" id="KW-0479">Metal-binding</keyword>
<keyword evidence="9" id="KW-0862">Zinc</keyword>
<evidence type="ECO:0000256" key="9">
    <source>
        <dbReference type="ARBA" id="ARBA00022833"/>
    </source>
</evidence>
<evidence type="ECO:0000313" key="16">
    <source>
        <dbReference type="Proteomes" id="UP000595197"/>
    </source>
</evidence>
<comment type="similarity">
    <text evidence="3">Belongs to the peptidase M50B family.</text>
</comment>
<comment type="cofactor">
    <cofactor evidence="1">
        <name>Zn(2+)</name>
        <dbReference type="ChEBI" id="CHEBI:29105"/>
    </cofactor>
</comment>
<feature type="transmembrane region" description="Helical" evidence="13">
    <location>
        <begin position="7"/>
        <end position="25"/>
    </location>
</feature>
<protein>
    <submittedName>
        <fullName evidence="15">Site-2 protease family protein</fullName>
    </submittedName>
</protein>
<evidence type="ECO:0000256" key="7">
    <source>
        <dbReference type="ARBA" id="ARBA00022723"/>
    </source>
</evidence>
<dbReference type="PANTHER" id="PTHR35864">
    <property type="entry name" value="ZINC METALLOPROTEASE MJ0611-RELATED"/>
    <property type="match status" value="1"/>
</dbReference>
<keyword evidence="16" id="KW-1185">Reference proteome</keyword>
<dbReference type="GO" id="GO:0006508">
    <property type="term" value="P:proteolysis"/>
    <property type="evidence" value="ECO:0007669"/>
    <property type="project" value="UniProtKB-KW"/>
</dbReference>
<evidence type="ECO:0000256" key="11">
    <source>
        <dbReference type="ARBA" id="ARBA00023049"/>
    </source>
</evidence>
<evidence type="ECO:0000256" key="2">
    <source>
        <dbReference type="ARBA" id="ARBA00004651"/>
    </source>
</evidence>
<keyword evidence="4" id="KW-1003">Cell membrane</keyword>
<feature type="transmembrane region" description="Helical" evidence="13">
    <location>
        <begin position="129"/>
        <end position="151"/>
    </location>
</feature>
<dbReference type="InterPro" id="IPR008915">
    <property type="entry name" value="Peptidase_M50"/>
</dbReference>
<evidence type="ECO:0000256" key="3">
    <source>
        <dbReference type="ARBA" id="ARBA00007931"/>
    </source>
</evidence>
<evidence type="ECO:0000256" key="10">
    <source>
        <dbReference type="ARBA" id="ARBA00022989"/>
    </source>
</evidence>
<keyword evidence="10 13" id="KW-1133">Transmembrane helix</keyword>
<evidence type="ECO:0000256" key="6">
    <source>
        <dbReference type="ARBA" id="ARBA00022692"/>
    </source>
</evidence>
<dbReference type="PANTHER" id="PTHR35864:SF1">
    <property type="entry name" value="ZINC METALLOPROTEASE YWHC-RELATED"/>
    <property type="match status" value="1"/>
</dbReference>
<keyword evidence="8" id="KW-0378">Hydrolase</keyword>
<dbReference type="GO" id="GO:0008233">
    <property type="term" value="F:peptidase activity"/>
    <property type="evidence" value="ECO:0007669"/>
    <property type="project" value="UniProtKB-KW"/>
</dbReference>
<organism evidence="15 16">
    <name type="scientific">Skermanella cutis</name>
    <dbReference type="NCBI Taxonomy" id="2775420"/>
    <lineage>
        <taxon>Bacteria</taxon>
        <taxon>Pseudomonadati</taxon>
        <taxon>Pseudomonadota</taxon>
        <taxon>Alphaproteobacteria</taxon>
        <taxon>Rhodospirillales</taxon>
        <taxon>Azospirillaceae</taxon>
        <taxon>Skermanella</taxon>
    </lineage>
</organism>
<accession>A0ABX7B0J4</accession>